<keyword evidence="4" id="KW-0132">Cell division</keyword>
<dbReference type="Pfam" id="PF00307">
    <property type="entry name" value="CH"/>
    <property type="match status" value="1"/>
</dbReference>
<feature type="region of interest" description="Disordered" evidence="13">
    <location>
        <begin position="124"/>
        <end position="181"/>
    </location>
</feature>
<evidence type="ECO:0000256" key="8">
    <source>
        <dbReference type="ARBA" id="ARBA00023306"/>
    </source>
</evidence>
<dbReference type="PANTHER" id="PTHR10623">
    <property type="entry name" value="MICROTUBULE-ASSOCIATED PROTEIN RP/EB FAMILY MEMBER"/>
    <property type="match status" value="1"/>
</dbReference>
<proteinExistence type="inferred from homology"/>
<dbReference type="GO" id="GO:0051301">
    <property type="term" value="P:cell division"/>
    <property type="evidence" value="ECO:0007669"/>
    <property type="project" value="UniProtKB-KW"/>
</dbReference>
<dbReference type="Gramene" id="KFK27976">
    <property type="protein sequence ID" value="KFK27976"/>
    <property type="gene ID" value="AALP_AA8G455900"/>
</dbReference>
<keyword evidence="3" id="KW-0963">Cytoplasm</keyword>
<evidence type="ECO:0000259" key="14">
    <source>
        <dbReference type="PROSITE" id="PS50021"/>
    </source>
</evidence>
<dbReference type="GO" id="GO:0008017">
    <property type="term" value="F:microtubule binding"/>
    <property type="evidence" value="ECO:0007669"/>
    <property type="project" value="InterPro"/>
</dbReference>
<organism evidence="16 17">
    <name type="scientific">Arabis alpina</name>
    <name type="common">Alpine rock-cress</name>
    <dbReference type="NCBI Taxonomy" id="50452"/>
    <lineage>
        <taxon>Eukaryota</taxon>
        <taxon>Viridiplantae</taxon>
        <taxon>Streptophyta</taxon>
        <taxon>Embryophyta</taxon>
        <taxon>Tracheophyta</taxon>
        <taxon>Spermatophyta</taxon>
        <taxon>Magnoliopsida</taxon>
        <taxon>eudicotyledons</taxon>
        <taxon>Gunneridae</taxon>
        <taxon>Pentapetalae</taxon>
        <taxon>rosids</taxon>
        <taxon>malvids</taxon>
        <taxon>Brassicales</taxon>
        <taxon>Brassicaceae</taxon>
        <taxon>Arabideae</taxon>
        <taxon>Arabis</taxon>
    </lineage>
</organism>
<feature type="compositionally biased region" description="Polar residues" evidence="13">
    <location>
        <begin position="151"/>
        <end position="166"/>
    </location>
</feature>
<dbReference type="PROSITE" id="PS50021">
    <property type="entry name" value="CH"/>
    <property type="match status" value="1"/>
</dbReference>
<dbReference type="GO" id="GO:0009524">
    <property type="term" value="C:phragmoplast"/>
    <property type="evidence" value="ECO:0007669"/>
    <property type="project" value="UniProtKB-SubCell"/>
</dbReference>
<dbReference type="GO" id="GO:0009958">
    <property type="term" value="P:positive gravitropism"/>
    <property type="evidence" value="ECO:0007669"/>
    <property type="project" value="EnsemblPlants"/>
</dbReference>
<evidence type="ECO:0000256" key="11">
    <source>
        <dbReference type="PROSITE-ProRule" id="PRU00576"/>
    </source>
</evidence>
<feature type="domain" description="EB1 C-terminal" evidence="15">
    <location>
        <begin position="180"/>
        <end position="250"/>
    </location>
</feature>
<keyword evidence="8" id="KW-0131">Cell cycle</keyword>
<dbReference type="InterPro" id="IPR001715">
    <property type="entry name" value="CH_dom"/>
</dbReference>
<evidence type="ECO:0000313" key="17">
    <source>
        <dbReference type="Proteomes" id="UP000029120"/>
    </source>
</evidence>
<dbReference type="GO" id="GO:0009652">
    <property type="term" value="P:thigmotropism"/>
    <property type="evidence" value="ECO:0007669"/>
    <property type="project" value="EnsemblPlants"/>
</dbReference>
<keyword evidence="5 11" id="KW-0493">Microtubule</keyword>
<evidence type="ECO:0000256" key="13">
    <source>
        <dbReference type="SAM" id="MobiDB-lite"/>
    </source>
</evidence>
<comment type="similarity">
    <text evidence="2">Belongs to the MAPRE family.</text>
</comment>
<dbReference type="OrthoDB" id="2119228at2759"/>
<dbReference type="InterPro" id="IPR004953">
    <property type="entry name" value="EB1_C"/>
</dbReference>
<dbReference type="Proteomes" id="UP000029120">
    <property type="component" value="Chromosome 8"/>
</dbReference>
<accession>A0A087GDM4</accession>
<dbReference type="GO" id="GO:0010005">
    <property type="term" value="C:cortical microtubule, transverse to long axis"/>
    <property type="evidence" value="ECO:0007669"/>
    <property type="project" value="EnsemblPlants"/>
</dbReference>
<dbReference type="FunFam" id="1.20.5.1430:FF:000004">
    <property type="entry name" value="Microtubule-associated protein RP/EB family member 1B"/>
    <property type="match status" value="1"/>
</dbReference>
<evidence type="ECO:0000313" key="16">
    <source>
        <dbReference type="EMBL" id="KFK27976.1"/>
    </source>
</evidence>
<dbReference type="SUPFAM" id="SSF47576">
    <property type="entry name" value="Calponin-homology domain, CH-domain"/>
    <property type="match status" value="1"/>
</dbReference>
<sequence>MATNIGMMDSAYFVGRNEILGWINDRLHLNLSRIEEAASGAVQCQMLDMTFPGVVPMHKVNFEAKNEYEMINNYKVMQEVFTKLKITKPLEVNRLVKGRPLDNLEFLQWLKRFCDSINGGIMNENYNPVERRSRGGREKSVKGSSKISKSLQANNMHHAPVTTSNKPPGPKQAKSHAIGGGSHSSAEVVALSKELTELKVSVDLLEKERDFYFSKLRDIEILCQTPELDELPIVVAVKKILYATDANESALEEAQECLNESLGLEAEEEEEEEEAETQT</sequence>
<comment type="subcellular location">
    <subcellularLocation>
        <location evidence="9">Cytoplasm</location>
        <location evidence="9">Cytoskeleton</location>
        <location evidence="9">Phragmoplast</location>
    </subcellularLocation>
    <subcellularLocation>
        <location evidence="1">Cytoplasm</location>
        <location evidence="1">Cytoskeleton</location>
        <location evidence="1">Spindle pole</location>
    </subcellularLocation>
</comment>
<dbReference type="SUPFAM" id="SSF140612">
    <property type="entry name" value="EB1 dimerisation domain-like"/>
    <property type="match status" value="1"/>
</dbReference>
<evidence type="ECO:0000256" key="12">
    <source>
        <dbReference type="SAM" id="Coils"/>
    </source>
</evidence>
<dbReference type="AlphaFoldDB" id="A0A087GDM4"/>
<name>A0A087GDM4_ARAAL</name>
<reference evidence="17" key="1">
    <citation type="journal article" date="2015" name="Nat. Plants">
        <title>Genome expansion of Arabis alpina linked with retrotransposition and reduced symmetric DNA methylation.</title>
        <authorList>
            <person name="Willing E.M."/>
            <person name="Rawat V."/>
            <person name="Mandakova T."/>
            <person name="Maumus F."/>
            <person name="James G.V."/>
            <person name="Nordstroem K.J."/>
            <person name="Becker C."/>
            <person name="Warthmann N."/>
            <person name="Chica C."/>
            <person name="Szarzynska B."/>
            <person name="Zytnicki M."/>
            <person name="Albani M.C."/>
            <person name="Kiefer C."/>
            <person name="Bergonzi S."/>
            <person name="Castaings L."/>
            <person name="Mateos J.L."/>
            <person name="Berns M.C."/>
            <person name="Bujdoso N."/>
            <person name="Piofczyk T."/>
            <person name="de Lorenzo L."/>
            <person name="Barrero-Sicilia C."/>
            <person name="Mateos I."/>
            <person name="Piednoel M."/>
            <person name="Hagmann J."/>
            <person name="Chen-Min-Tao R."/>
            <person name="Iglesias-Fernandez R."/>
            <person name="Schuster S.C."/>
            <person name="Alonso-Blanco C."/>
            <person name="Roudier F."/>
            <person name="Carbonero P."/>
            <person name="Paz-Ares J."/>
            <person name="Davis S.J."/>
            <person name="Pecinka A."/>
            <person name="Quesneville H."/>
            <person name="Colot V."/>
            <person name="Lysak M.A."/>
            <person name="Weigel D."/>
            <person name="Coupland G."/>
            <person name="Schneeberger K."/>
        </authorList>
    </citation>
    <scope>NUCLEOTIDE SEQUENCE [LARGE SCALE GENOMIC DNA]</scope>
    <source>
        <strain evidence="17">cv. Pajares</strain>
    </source>
</reference>
<evidence type="ECO:0000256" key="7">
    <source>
        <dbReference type="ARBA" id="ARBA00023212"/>
    </source>
</evidence>
<dbReference type="OMA" id="TMGRAVN"/>
<evidence type="ECO:0000256" key="3">
    <source>
        <dbReference type="ARBA" id="ARBA00022490"/>
    </source>
</evidence>
<keyword evidence="12" id="KW-0175">Coiled coil</keyword>
<dbReference type="GO" id="GO:0000922">
    <property type="term" value="C:spindle pole"/>
    <property type="evidence" value="ECO:0007669"/>
    <property type="project" value="UniProtKB-SubCell"/>
</dbReference>
<dbReference type="InterPro" id="IPR036872">
    <property type="entry name" value="CH_dom_sf"/>
</dbReference>
<feature type="domain" description="Calponin-homology (CH)" evidence="14">
    <location>
        <begin position="13"/>
        <end position="115"/>
    </location>
</feature>
<protein>
    <recommendedName>
        <fullName evidence="10">Protein ATEB1 homolog 2</fullName>
    </recommendedName>
</protein>
<dbReference type="Gene3D" id="1.20.5.1430">
    <property type="match status" value="1"/>
</dbReference>
<evidence type="ECO:0000256" key="2">
    <source>
        <dbReference type="ARBA" id="ARBA00010729"/>
    </source>
</evidence>
<dbReference type="PROSITE" id="PS51230">
    <property type="entry name" value="EB1_C"/>
    <property type="match status" value="1"/>
</dbReference>
<dbReference type="InterPro" id="IPR027328">
    <property type="entry name" value="MAPRE"/>
</dbReference>
<evidence type="ECO:0000256" key="1">
    <source>
        <dbReference type="ARBA" id="ARBA00004647"/>
    </source>
</evidence>
<dbReference type="Gene3D" id="1.10.418.10">
    <property type="entry name" value="Calponin-like domain"/>
    <property type="match status" value="1"/>
</dbReference>
<evidence type="ECO:0000259" key="15">
    <source>
        <dbReference type="PROSITE" id="PS51230"/>
    </source>
</evidence>
<feature type="coiled-coil region" evidence="12">
    <location>
        <begin position="247"/>
        <end position="279"/>
    </location>
</feature>
<dbReference type="EMBL" id="CM002876">
    <property type="protein sequence ID" value="KFK27976.1"/>
    <property type="molecule type" value="Genomic_DNA"/>
</dbReference>
<evidence type="ECO:0000256" key="6">
    <source>
        <dbReference type="ARBA" id="ARBA00022776"/>
    </source>
</evidence>
<keyword evidence="6" id="KW-0498">Mitosis</keyword>
<dbReference type="Pfam" id="PF03271">
    <property type="entry name" value="EB1"/>
    <property type="match status" value="1"/>
</dbReference>
<evidence type="ECO:0000256" key="4">
    <source>
        <dbReference type="ARBA" id="ARBA00022618"/>
    </source>
</evidence>
<evidence type="ECO:0000256" key="5">
    <source>
        <dbReference type="ARBA" id="ARBA00022701"/>
    </source>
</evidence>
<dbReference type="eggNOG" id="KOG3000">
    <property type="taxonomic scope" value="Eukaryota"/>
</dbReference>
<dbReference type="InterPro" id="IPR036133">
    <property type="entry name" value="EB1_C_sf"/>
</dbReference>
<dbReference type="GO" id="GO:0005815">
    <property type="term" value="C:microtubule organizing center"/>
    <property type="evidence" value="ECO:0007669"/>
    <property type="project" value="EnsemblPlants"/>
</dbReference>
<feature type="compositionally biased region" description="Basic and acidic residues" evidence="13">
    <location>
        <begin position="129"/>
        <end position="141"/>
    </location>
</feature>
<dbReference type="GO" id="GO:0001578">
    <property type="term" value="P:microtubule bundle formation"/>
    <property type="evidence" value="ECO:0007669"/>
    <property type="project" value="EnsemblPlants"/>
</dbReference>
<gene>
    <name evidence="16" type="ordered locus">AALP_Aa8g455900</name>
</gene>
<keyword evidence="17" id="KW-1185">Reference proteome</keyword>
<keyword evidence="7" id="KW-0206">Cytoskeleton</keyword>
<evidence type="ECO:0000256" key="10">
    <source>
        <dbReference type="ARBA" id="ARBA00083920"/>
    </source>
</evidence>
<dbReference type="FunFam" id="1.10.418.10:FF:000028">
    <property type="entry name" value="RP/EB family microtubule-associated protein"/>
    <property type="match status" value="1"/>
</dbReference>
<evidence type="ECO:0000256" key="9">
    <source>
        <dbReference type="ARBA" id="ARBA00060413"/>
    </source>
</evidence>